<dbReference type="Pfam" id="PF17803">
    <property type="entry name" value="Cadherin_4"/>
    <property type="match status" value="1"/>
</dbReference>
<dbReference type="AlphaFoldDB" id="A0A9X2CI95"/>
<evidence type="ECO:0000259" key="1">
    <source>
        <dbReference type="PROSITE" id="PS50268"/>
    </source>
</evidence>
<evidence type="ECO:0000313" key="2">
    <source>
        <dbReference type="EMBL" id="MCL1140851.1"/>
    </source>
</evidence>
<keyword evidence="3" id="KW-1185">Reference proteome</keyword>
<dbReference type="RefSeq" id="WP_248951812.1">
    <property type="nucleotide sequence ID" value="NZ_JAKILB010000020.1"/>
</dbReference>
<dbReference type="InterPro" id="IPR047777">
    <property type="entry name" value="LapA-like_RM"/>
</dbReference>
<proteinExistence type="predicted"/>
<comment type="caution">
    <text evidence="2">The sequence shown here is derived from an EMBL/GenBank/DDBJ whole genome shotgun (WGS) entry which is preliminary data.</text>
</comment>
<dbReference type="GO" id="GO:0005509">
    <property type="term" value="F:calcium ion binding"/>
    <property type="evidence" value="ECO:0007669"/>
    <property type="project" value="InterPro"/>
</dbReference>
<dbReference type="Proteomes" id="UP001139293">
    <property type="component" value="Unassembled WGS sequence"/>
</dbReference>
<dbReference type="GO" id="GO:0007156">
    <property type="term" value="P:homophilic cell adhesion via plasma membrane adhesion molecules"/>
    <property type="evidence" value="ECO:0007669"/>
    <property type="project" value="InterPro"/>
</dbReference>
<dbReference type="NCBIfam" id="NF033682">
    <property type="entry name" value="retention_LapA"/>
    <property type="match status" value="1"/>
</dbReference>
<dbReference type="PROSITE" id="PS50268">
    <property type="entry name" value="CADHERIN_2"/>
    <property type="match status" value="1"/>
</dbReference>
<dbReference type="InterPro" id="IPR013783">
    <property type="entry name" value="Ig-like_fold"/>
</dbReference>
<dbReference type="Gene3D" id="2.60.40.10">
    <property type="entry name" value="Immunoglobulins"/>
    <property type="match status" value="1"/>
</dbReference>
<evidence type="ECO:0000313" key="3">
    <source>
        <dbReference type="Proteomes" id="UP001139293"/>
    </source>
</evidence>
<dbReference type="EMBL" id="JAKILB010000020">
    <property type="protein sequence ID" value="MCL1140851.1"/>
    <property type="molecule type" value="Genomic_DNA"/>
</dbReference>
<name>A0A9X2CI95_9GAMM</name>
<sequence length="615" mass="64349">MMDKFIPKQDAKILELSGAINTVNEQGIETPLKVGDILNVNGVYSIAVGATFILQYSDGTTVNQNDLTQADSVQSEPDNIQTTSDDDIAALQAQVEAGEDPSLELPDTAAGEAAPTSNEGGGFIAVGRTGDETIAAAGHDTEGFEQVSTPIVEEEQSFLIQFPIPTITSSSVTLYEQNLAQGSAPQSALLSQAESVSVTVPAGINSLTINGQAIFVAGDFVGPVTLTTELGVLVFSDYDPATSTLTYSYTLASNFNHQDTDTLTEIFLLELTDNQGNSVTSVVNANVVDDAPSGLDDVNEITQGNEVGVSGSVLTNDTLGADSAVVTQIANSQNSAADIAGNTVISGIYGSLVIAADGSYTYQLNNQLPEVQMLALGEQIIETFDYVLTDSDGDAVTQTLTITITGENDAPQITSSLEDAQGTVIEAGVLVGGNIETAGIPQVTGTLTADDIDNGAVLTWQLVSDPMTPYGVFSLNEATGEWSFSLDNELANSLAFGDSTTETFTITVTDQFGLSDTQEVTITIEGTNDIPELTVTNTGSVTEDTIDVAPDRLVATGDITTFDVDNNDVLTLSASYNGDIDWQNPAMAALTAQQVSDLLAGFSLDNDDMGWTYDI</sequence>
<accession>A0A9X2CI95</accession>
<organism evidence="2 3">
    <name type="scientific">Shewanella pneumatophori</name>
    <dbReference type="NCBI Taxonomy" id="314092"/>
    <lineage>
        <taxon>Bacteria</taxon>
        <taxon>Pseudomonadati</taxon>
        <taxon>Pseudomonadota</taxon>
        <taxon>Gammaproteobacteria</taxon>
        <taxon>Alteromonadales</taxon>
        <taxon>Shewanellaceae</taxon>
        <taxon>Shewanella</taxon>
    </lineage>
</organism>
<gene>
    <name evidence="2" type="ORF">L2740_20130</name>
</gene>
<dbReference type="GO" id="GO:0016020">
    <property type="term" value="C:membrane"/>
    <property type="evidence" value="ECO:0007669"/>
    <property type="project" value="InterPro"/>
</dbReference>
<feature type="non-terminal residue" evidence="2">
    <location>
        <position position="615"/>
    </location>
</feature>
<dbReference type="InterPro" id="IPR010221">
    <property type="entry name" value="VCBS_dom"/>
</dbReference>
<feature type="domain" description="Cadherin" evidence="1">
    <location>
        <begin position="436"/>
        <end position="533"/>
    </location>
</feature>
<protein>
    <submittedName>
        <fullName evidence="2">Retention module-containing protein</fullName>
    </submittedName>
</protein>
<reference evidence="2" key="1">
    <citation type="submission" date="2022-01" db="EMBL/GenBank/DDBJ databases">
        <title>Whole genome-based taxonomy of the Shewanellaceae.</title>
        <authorList>
            <person name="Martin-Rodriguez A.J."/>
        </authorList>
    </citation>
    <scope>NUCLEOTIDE SEQUENCE</scope>
    <source>
        <strain evidence="2">KCTC 23973</strain>
    </source>
</reference>
<dbReference type="NCBIfam" id="TIGR01965">
    <property type="entry name" value="VCBS_repeat"/>
    <property type="match status" value="2"/>
</dbReference>
<dbReference type="InterPro" id="IPR002126">
    <property type="entry name" value="Cadherin-like_dom"/>
</dbReference>
<dbReference type="InterPro" id="IPR040853">
    <property type="entry name" value="RapA2_cadherin-like"/>
</dbReference>
<dbReference type="Gene3D" id="2.60.40.60">
    <property type="entry name" value="Cadherins"/>
    <property type="match status" value="1"/>
</dbReference>